<dbReference type="Gene3D" id="3.20.20.80">
    <property type="entry name" value="Glycosidases"/>
    <property type="match status" value="1"/>
</dbReference>
<protein>
    <recommendedName>
        <fullName evidence="3">1,4-beta-xylanase</fullName>
    </recommendedName>
</protein>
<dbReference type="STRING" id="1045775.SAMN05216378_0312"/>
<evidence type="ECO:0008006" key="3">
    <source>
        <dbReference type="Google" id="ProtNLM"/>
    </source>
</evidence>
<dbReference type="Pfam" id="PF22612">
    <property type="entry name" value="GH113"/>
    <property type="match status" value="1"/>
</dbReference>
<dbReference type="InterPro" id="IPR055151">
    <property type="entry name" value="GH113"/>
</dbReference>
<reference evidence="2" key="1">
    <citation type="submission" date="2016-10" db="EMBL/GenBank/DDBJ databases">
        <authorList>
            <person name="Varghese N."/>
            <person name="Submissions S."/>
        </authorList>
    </citation>
    <scope>NUCLEOTIDE SEQUENCE [LARGE SCALE GENOMIC DNA]</scope>
    <source>
        <strain evidence="2">CGMCC 1.10784</strain>
    </source>
</reference>
<gene>
    <name evidence="1" type="ORF">SAMN05216378_0312</name>
</gene>
<organism evidence="1 2">
    <name type="scientific">Paenibacillus catalpae</name>
    <dbReference type="NCBI Taxonomy" id="1045775"/>
    <lineage>
        <taxon>Bacteria</taxon>
        <taxon>Bacillati</taxon>
        <taxon>Bacillota</taxon>
        <taxon>Bacilli</taxon>
        <taxon>Bacillales</taxon>
        <taxon>Paenibacillaceae</taxon>
        <taxon>Paenibacillus</taxon>
    </lineage>
</organism>
<proteinExistence type="predicted"/>
<keyword evidence="2" id="KW-1185">Reference proteome</keyword>
<dbReference type="EMBL" id="FOMT01000001">
    <property type="protein sequence ID" value="SFD52428.1"/>
    <property type="molecule type" value="Genomic_DNA"/>
</dbReference>
<dbReference type="InterPro" id="IPR017853">
    <property type="entry name" value="GH"/>
</dbReference>
<dbReference type="AlphaFoldDB" id="A0A1I1T5R3"/>
<dbReference type="SUPFAM" id="SSF51445">
    <property type="entry name" value="(Trans)glycosidases"/>
    <property type="match status" value="1"/>
</dbReference>
<name>A0A1I1T5R3_9BACL</name>
<sequence>MNNQFIGGMTWGWTGVRGTWEGDEAIRSMHEMAKRLHVNWTAITFAAMQAHPQATIISYQDAPTVTDSEVRHAILEAKQLGLNVVLKPVVNCADGTWRAHINFFDHDVPCEPKWSEWFSSYTEFILHYAVIAEETGCEMLCIGCEMVQTDRRESEWRALIAKVRAVYTGIITYNCDKYQEDHVTWWDAVDVISSSGYYPINDWERQLDRIEAVVKRHQKPFFFMEAGCPSRQGSEYLPNDWGLAGDPDESVQQRYLETMFRCCDSRDWVGGFMLWDWPALLYREDQASSNDDYCMFGKSGEEVVGAYYTHKIKNPSQSSVLQD</sequence>
<dbReference type="Proteomes" id="UP000198855">
    <property type="component" value="Unassembled WGS sequence"/>
</dbReference>
<dbReference type="RefSeq" id="WP_091180210.1">
    <property type="nucleotide sequence ID" value="NZ_FOMT01000001.1"/>
</dbReference>
<evidence type="ECO:0000313" key="1">
    <source>
        <dbReference type="EMBL" id="SFD52428.1"/>
    </source>
</evidence>
<dbReference type="OrthoDB" id="9773531at2"/>
<evidence type="ECO:0000313" key="2">
    <source>
        <dbReference type="Proteomes" id="UP000198855"/>
    </source>
</evidence>
<accession>A0A1I1T5R3</accession>